<proteinExistence type="predicted"/>
<sequence length="100" mass="11238">MSAHVIYNSTALHVQAKQLRKCRITNKTDYDGGCSDDILAIHLTEGQCNNFIGGTIITLLMHERRMAEAGSNRRCPVQRMPAYLPCVTLERLLVRRPRAG</sequence>
<dbReference type="Proteomes" id="UP000639772">
    <property type="component" value="Chromosome 6"/>
</dbReference>
<protein>
    <submittedName>
        <fullName evidence="1">Uncharacterized protein</fullName>
    </submittedName>
</protein>
<reference evidence="1 2" key="1">
    <citation type="journal article" date="2020" name="Nat. Food">
        <title>A phased Vanilla planifolia genome enables genetic improvement of flavour and production.</title>
        <authorList>
            <person name="Hasing T."/>
            <person name="Tang H."/>
            <person name="Brym M."/>
            <person name="Khazi F."/>
            <person name="Huang T."/>
            <person name="Chambers A.H."/>
        </authorList>
    </citation>
    <scope>NUCLEOTIDE SEQUENCE [LARGE SCALE GENOMIC DNA]</scope>
    <source>
        <tissue evidence="1">Leaf</tissue>
    </source>
</reference>
<dbReference type="AlphaFoldDB" id="A0A835R0X3"/>
<evidence type="ECO:0000313" key="2">
    <source>
        <dbReference type="Proteomes" id="UP000639772"/>
    </source>
</evidence>
<gene>
    <name evidence="1" type="ORF">HPP92_012891</name>
</gene>
<comment type="caution">
    <text evidence="1">The sequence shown here is derived from an EMBL/GenBank/DDBJ whole genome shotgun (WGS) entry which is preliminary data.</text>
</comment>
<evidence type="ECO:0000313" key="1">
    <source>
        <dbReference type="EMBL" id="KAG0478172.1"/>
    </source>
</evidence>
<dbReference type="EMBL" id="JADCNM010000006">
    <property type="protein sequence ID" value="KAG0478172.1"/>
    <property type="molecule type" value="Genomic_DNA"/>
</dbReference>
<organism evidence="1 2">
    <name type="scientific">Vanilla planifolia</name>
    <name type="common">Vanilla</name>
    <dbReference type="NCBI Taxonomy" id="51239"/>
    <lineage>
        <taxon>Eukaryota</taxon>
        <taxon>Viridiplantae</taxon>
        <taxon>Streptophyta</taxon>
        <taxon>Embryophyta</taxon>
        <taxon>Tracheophyta</taxon>
        <taxon>Spermatophyta</taxon>
        <taxon>Magnoliopsida</taxon>
        <taxon>Liliopsida</taxon>
        <taxon>Asparagales</taxon>
        <taxon>Orchidaceae</taxon>
        <taxon>Vanilloideae</taxon>
        <taxon>Vanilleae</taxon>
        <taxon>Vanilla</taxon>
    </lineage>
</organism>
<accession>A0A835R0X3</accession>
<name>A0A835R0X3_VANPL</name>